<proteinExistence type="predicted"/>
<dbReference type="EMBL" id="UZAH01035802">
    <property type="protein sequence ID" value="VDP42681.1"/>
    <property type="molecule type" value="Genomic_DNA"/>
</dbReference>
<dbReference type="WBParaSite" id="HPBE_0002406701-mRNA-1">
    <property type="protein sequence ID" value="HPBE_0002406701-mRNA-1"/>
    <property type="gene ID" value="HPBE_0002406701"/>
</dbReference>
<evidence type="ECO:0000313" key="1">
    <source>
        <dbReference type="EMBL" id="VDP42681.1"/>
    </source>
</evidence>
<name>A0A183GMZ7_HELPZ</name>
<keyword evidence="2" id="KW-1185">Reference proteome</keyword>
<dbReference type="AlphaFoldDB" id="A0A183GMZ7"/>
<protein>
    <submittedName>
        <fullName evidence="1 3">Uncharacterized protein</fullName>
    </submittedName>
</protein>
<organism evidence="2 3">
    <name type="scientific">Heligmosomoides polygyrus</name>
    <name type="common">Parasitic roundworm</name>
    <dbReference type="NCBI Taxonomy" id="6339"/>
    <lineage>
        <taxon>Eukaryota</taxon>
        <taxon>Metazoa</taxon>
        <taxon>Ecdysozoa</taxon>
        <taxon>Nematoda</taxon>
        <taxon>Chromadorea</taxon>
        <taxon>Rhabditida</taxon>
        <taxon>Rhabditina</taxon>
        <taxon>Rhabditomorpha</taxon>
        <taxon>Strongyloidea</taxon>
        <taxon>Heligmosomidae</taxon>
        <taxon>Heligmosomoides</taxon>
    </lineage>
</organism>
<evidence type="ECO:0000313" key="2">
    <source>
        <dbReference type="Proteomes" id="UP000050761"/>
    </source>
</evidence>
<gene>
    <name evidence="1" type="ORF">HPBE_LOCUS24066</name>
</gene>
<reference evidence="3" key="2">
    <citation type="submission" date="2019-09" db="UniProtKB">
        <authorList>
            <consortium name="WormBaseParasite"/>
        </authorList>
    </citation>
    <scope>IDENTIFICATION</scope>
</reference>
<dbReference type="Proteomes" id="UP000050761">
    <property type="component" value="Unassembled WGS sequence"/>
</dbReference>
<reference evidence="1 2" key="1">
    <citation type="submission" date="2018-11" db="EMBL/GenBank/DDBJ databases">
        <authorList>
            <consortium name="Pathogen Informatics"/>
        </authorList>
    </citation>
    <scope>NUCLEOTIDE SEQUENCE [LARGE SCALE GENOMIC DNA]</scope>
</reference>
<sequence>MRKWERNRFIYQRSLYALFTVRFGAKKTNVGPYREERNPKNCERKLMGEGIFRILSAVRKEIRRRAPRDASRSSRHRKAAEHFSTGLRLPHLCAEHQANGTTIGERKTFGLLLALLRPLIFPFNRALANV</sequence>
<evidence type="ECO:0000313" key="3">
    <source>
        <dbReference type="WBParaSite" id="HPBE_0002406701-mRNA-1"/>
    </source>
</evidence>
<accession>A0A3P8DGF5</accession>
<accession>A0A183GMZ7</accession>